<comment type="caution">
    <text evidence="2">The sequence shown here is derived from an EMBL/GenBank/DDBJ whole genome shotgun (WGS) entry which is preliminary data.</text>
</comment>
<name>A0A9D3RLY6_ANGAN</name>
<dbReference type="AlphaFoldDB" id="A0A9D3RLY6"/>
<keyword evidence="3" id="KW-1185">Reference proteome</keyword>
<evidence type="ECO:0000313" key="3">
    <source>
        <dbReference type="Proteomes" id="UP001044222"/>
    </source>
</evidence>
<reference evidence="2" key="1">
    <citation type="submission" date="2021-01" db="EMBL/GenBank/DDBJ databases">
        <title>A chromosome-scale assembly of European eel, Anguilla anguilla.</title>
        <authorList>
            <person name="Henkel C."/>
            <person name="Jong-Raadsen S.A."/>
            <person name="Dufour S."/>
            <person name="Weltzien F.-A."/>
            <person name="Palstra A.P."/>
            <person name="Pelster B."/>
            <person name="Spaink H.P."/>
            <person name="Van Den Thillart G.E."/>
            <person name="Jansen H."/>
            <person name="Zahm M."/>
            <person name="Klopp C."/>
            <person name="Cedric C."/>
            <person name="Louis A."/>
            <person name="Berthelot C."/>
            <person name="Parey E."/>
            <person name="Roest Crollius H."/>
            <person name="Montfort J."/>
            <person name="Robinson-Rechavi M."/>
            <person name="Bucao C."/>
            <person name="Bouchez O."/>
            <person name="Gislard M."/>
            <person name="Lluch J."/>
            <person name="Milhes M."/>
            <person name="Lampietro C."/>
            <person name="Lopez Roques C."/>
            <person name="Donnadieu C."/>
            <person name="Braasch I."/>
            <person name="Desvignes T."/>
            <person name="Postlethwait J."/>
            <person name="Bobe J."/>
            <person name="Guiguen Y."/>
            <person name="Dirks R."/>
        </authorList>
    </citation>
    <scope>NUCLEOTIDE SEQUENCE</scope>
    <source>
        <strain evidence="2">Tag_6206</strain>
        <tissue evidence="2">Liver</tissue>
    </source>
</reference>
<feature type="region of interest" description="Disordered" evidence="1">
    <location>
        <begin position="106"/>
        <end position="146"/>
    </location>
</feature>
<organism evidence="2 3">
    <name type="scientific">Anguilla anguilla</name>
    <name type="common">European freshwater eel</name>
    <name type="synonym">Muraena anguilla</name>
    <dbReference type="NCBI Taxonomy" id="7936"/>
    <lineage>
        <taxon>Eukaryota</taxon>
        <taxon>Metazoa</taxon>
        <taxon>Chordata</taxon>
        <taxon>Craniata</taxon>
        <taxon>Vertebrata</taxon>
        <taxon>Euteleostomi</taxon>
        <taxon>Actinopterygii</taxon>
        <taxon>Neopterygii</taxon>
        <taxon>Teleostei</taxon>
        <taxon>Anguilliformes</taxon>
        <taxon>Anguillidae</taxon>
        <taxon>Anguilla</taxon>
    </lineage>
</organism>
<proteinExistence type="predicted"/>
<dbReference type="EMBL" id="JAFIRN010000017">
    <property type="protein sequence ID" value="KAG5832557.1"/>
    <property type="molecule type" value="Genomic_DNA"/>
</dbReference>
<feature type="region of interest" description="Disordered" evidence="1">
    <location>
        <begin position="1"/>
        <end position="34"/>
    </location>
</feature>
<accession>A0A9D3RLY6</accession>
<evidence type="ECO:0000313" key="2">
    <source>
        <dbReference type="EMBL" id="KAG5832557.1"/>
    </source>
</evidence>
<sequence length="166" mass="17611">MTTEEGPGVPGAAQVGAGLCEDYGPAPGEEAMEEAGLGDDVSSDLGALVVPFPELAPVVFFCLKQTTCPRSWCIRMVSSPYPLAPRNAEPIHKARITARVLRVRASPTPGDESRYQAHSTLPAATGPPSGSPSDWTQTANACGDGEALRPCRHTAACWDRDLRRPR</sequence>
<dbReference type="Proteomes" id="UP001044222">
    <property type="component" value="Chromosome 17"/>
</dbReference>
<evidence type="ECO:0000256" key="1">
    <source>
        <dbReference type="SAM" id="MobiDB-lite"/>
    </source>
</evidence>
<feature type="compositionally biased region" description="Low complexity" evidence="1">
    <location>
        <begin position="1"/>
        <end position="29"/>
    </location>
</feature>
<gene>
    <name evidence="2" type="ORF">ANANG_G00292400</name>
</gene>
<evidence type="ECO:0008006" key="4">
    <source>
        <dbReference type="Google" id="ProtNLM"/>
    </source>
</evidence>
<protein>
    <recommendedName>
        <fullName evidence="4">Voltage-dependent T-type calcium channel subunit alpha-1G</fullName>
    </recommendedName>
</protein>